<proteinExistence type="predicted"/>
<name>A0A4R5CQM5_9FLAO</name>
<sequence>MSKMYDSLKRQIGRDAGKVVSNFVFGDSHSTPHRNVNSQNRANANELNQKKLEFQQQDLKQKDLYLLDGAVINAVNQVIAIEIPNNEKEITKILHELEIQLKVNKWLGIHKGDTAKIRNKFPDAVLTKYEQCVYELKYIDCNPERLNLATKNLSKYKKFQFVYKYKLFLSIFVFLFLFIIVGLNAG</sequence>
<comment type="caution">
    <text evidence="2">The sequence shown here is derived from an EMBL/GenBank/DDBJ whole genome shotgun (WGS) entry which is preliminary data.</text>
</comment>
<evidence type="ECO:0000256" key="1">
    <source>
        <dbReference type="SAM" id="Phobius"/>
    </source>
</evidence>
<keyword evidence="1" id="KW-0472">Membrane</keyword>
<keyword evidence="1" id="KW-0812">Transmembrane</keyword>
<evidence type="ECO:0000313" key="3">
    <source>
        <dbReference type="Proteomes" id="UP000294644"/>
    </source>
</evidence>
<dbReference type="RefSeq" id="WP_132067615.1">
    <property type="nucleotide sequence ID" value="NZ_SMFN01000041.1"/>
</dbReference>
<dbReference type="EMBL" id="SMFN01000041">
    <property type="protein sequence ID" value="TDD99912.1"/>
    <property type="molecule type" value="Genomic_DNA"/>
</dbReference>
<dbReference type="OrthoDB" id="1099118at2"/>
<dbReference type="Proteomes" id="UP000294644">
    <property type="component" value="Unassembled WGS sequence"/>
</dbReference>
<protein>
    <submittedName>
        <fullName evidence="2">Uncharacterized protein</fullName>
    </submittedName>
</protein>
<keyword evidence="1" id="KW-1133">Transmembrane helix</keyword>
<evidence type="ECO:0000313" key="2">
    <source>
        <dbReference type="EMBL" id="TDD99912.1"/>
    </source>
</evidence>
<accession>A0A4R5CQM5</accession>
<keyword evidence="3" id="KW-1185">Reference proteome</keyword>
<gene>
    <name evidence="2" type="ORF">E0F91_17335</name>
</gene>
<dbReference type="AlphaFoldDB" id="A0A4R5CQM5"/>
<reference evidence="2 3" key="1">
    <citation type="submission" date="2019-03" db="EMBL/GenBank/DDBJ databases">
        <title>Flavobacterium LB-D12 sp. nov., isolated from arctic soil.</title>
        <authorList>
            <person name="Chaudhary D.K."/>
        </authorList>
    </citation>
    <scope>NUCLEOTIDE SEQUENCE [LARGE SCALE GENOMIC DNA]</scope>
    <source>
        <strain evidence="2 3">LB-D12</strain>
    </source>
</reference>
<feature type="transmembrane region" description="Helical" evidence="1">
    <location>
        <begin position="165"/>
        <end position="185"/>
    </location>
</feature>
<organism evidence="2 3">
    <name type="scientific">Flavobacterium sandaracinum</name>
    <dbReference type="NCBI Taxonomy" id="2541733"/>
    <lineage>
        <taxon>Bacteria</taxon>
        <taxon>Pseudomonadati</taxon>
        <taxon>Bacteroidota</taxon>
        <taxon>Flavobacteriia</taxon>
        <taxon>Flavobacteriales</taxon>
        <taxon>Flavobacteriaceae</taxon>
        <taxon>Flavobacterium</taxon>
    </lineage>
</organism>